<dbReference type="GO" id="GO:0000155">
    <property type="term" value="F:phosphorelay sensor kinase activity"/>
    <property type="evidence" value="ECO:0007669"/>
    <property type="project" value="InterPro"/>
</dbReference>
<evidence type="ECO:0000313" key="4">
    <source>
        <dbReference type="Proteomes" id="UP000012317"/>
    </source>
</evidence>
<keyword evidence="3" id="KW-0808">Transferase</keyword>
<gene>
    <name evidence="3" type="ORF">pgond44_03770</name>
</gene>
<dbReference type="InterPro" id="IPR050640">
    <property type="entry name" value="Bact_2-comp_sensor_kinase"/>
</dbReference>
<keyword evidence="1" id="KW-1133">Transmembrane helix</keyword>
<dbReference type="RefSeq" id="WP_003436895.1">
    <property type="nucleotide sequence ID" value="NZ_APLF01000004.1"/>
</dbReference>
<dbReference type="AlphaFoldDB" id="N1WMV9"/>
<dbReference type="TCDB" id="9.B.304.1.10">
    <property type="family name" value="the prokaryotic 2 tms domain protein (pr2tm) family"/>
</dbReference>
<dbReference type="PATRIC" id="fig|1189619.4.peg.788"/>
<name>N1WMV9_9FLAO</name>
<sequence length="349" mass="40440">MQTKPLQQFLRFLWISAVIAIVVQLINYMGGGYDYNQLIDYKSLIVNFSYAFIIGTFNIIFFTLIGRKFSWSKHPKILTALGIPGSVIVSVLGFLTARLLHSVWIYGNTFEGFLSNLGFWDYLFPVFIALIVTLAFHAYYFYKFGVEAELKVQRELIENTKAQHRALKDQLDPHFLFNSLNVLSALIEEDPKKASEFTNAMSKVYRYVLDQRQEDLVSLESEIRFAKTYLNLLMMRFEDSLLFKISIPDHPYKIIPLSLQLLLENAIKHNKVTEHQPLQILIYIDDEYLVVENTLNLKPNTSNRKGIGLDNITKRFAVFTDKEILLEENSTHFKVKLPLIQPQNLRTPA</sequence>
<keyword evidence="3" id="KW-0418">Kinase</keyword>
<protein>
    <submittedName>
        <fullName evidence="3">Two-component sensor histidine kinase</fullName>
    </submittedName>
</protein>
<feature type="transmembrane region" description="Helical" evidence="1">
    <location>
        <begin position="77"/>
        <end position="99"/>
    </location>
</feature>
<evidence type="ECO:0000313" key="3">
    <source>
        <dbReference type="EMBL" id="EMY81631.1"/>
    </source>
</evidence>
<keyword evidence="1" id="KW-0472">Membrane</keyword>
<dbReference type="Pfam" id="PF06580">
    <property type="entry name" value="His_kinase"/>
    <property type="match status" value="1"/>
</dbReference>
<dbReference type="GO" id="GO:0016020">
    <property type="term" value="C:membrane"/>
    <property type="evidence" value="ECO:0007669"/>
    <property type="project" value="InterPro"/>
</dbReference>
<dbReference type="PANTHER" id="PTHR34220:SF7">
    <property type="entry name" value="SENSOR HISTIDINE KINASE YPDA"/>
    <property type="match status" value="1"/>
</dbReference>
<proteinExistence type="predicted"/>
<feature type="transmembrane region" description="Helical" evidence="1">
    <location>
        <begin position="45"/>
        <end position="65"/>
    </location>
</feature>
<dbReference type="EMBL" id="APLF01000004">
    <property type="protein sequence ID" value="EMY81631.1"/>
    <property type="molecule type" value="Genomic_DNA"/>
</dbReference>
<keyword evidence="1" id="KW-0812">Transmembrane</keyword>
<dbReference type="eggNOG" id="COG2972">
    <property type="taxonomic scope" value="Bacteria"/>
</dbReference>
<accession>N1WMV9</accession>
<dbReference type="InterPro" id="IPR010559">
    <property type="entry name" value="Sig_transdc_His_kin_internal"/>
</dbReference>
<organism evidence="3 4">
    <name type="scientific">Psychroflexus gondwanensis ACAM 44</name>
    <dbReference type="NCBI Taxonomy" id="1189619"/>
    <lineage>
        <taxon>Bacteria</taxon>
        <taxon>Pseudomonadati</taxon>
        <taxon>Bacteroidota</taxon>
        <taxon>Flavobacteriia</taxon>
        <taxon>Flavobacteriales</taxon>
        <taxon>Flavobacteriaceae</taxon>
        <taxon>Psychroflexus</taxon>
    </lineage>
</organism>
<reference evidence="3 4" key="1">
    <citation type="journal article" date="2014" name="Genome Biol. Evol.">
        <title>Extensive gene acquisition in the extremely psychrophilic bacterial species Psychroflexus torquis and the link to sea-ice ecosystem specialism.</title>
        <authorList>
            <person name="Feng S."/>
            <person name="Powell S.M."/>
            <person name="Wilson R."/>
            <person name="Bowman J.P."/>
        </authorList>
    </citation>
    <scope>NUCLEOTIDE SEQUENCE [LARGE SCALE GENOMIC DNA]</scope>
    <source>
        <strain evidence="3 4">ACAM 44</strain>
    </source>
</reference>
<dbReference type="Proteomes" id="UP000012317">
    <property type="component" value="Unassembled WGS sequence"/>
</dbReference>
<evidence type="ECO:0000256" key="1">
    <source>
        <dbReference type="SAM" id="Phobius"/>
    </source>
</evidence>
<feature type="transmembrane region" description="Helical" evidence="1">
    <location>
        <begin position="12"/>
        <end position="33"/>
    </location>
</feature>
<dbReference type="STRING" id="1189619.pgond44_03770"/>
<dbReference type="PANTHER" id="PTHR34220">
    <property type="entry name" value="SENSOR HISTIDINE KINASE YPDA"/>
    <property type="match status" value="1"/>
</dbReference>
<feature type="domain" description="Signal transduction histidine kinase internal region" evidence="2">
    <location>
        <begin position="162"/>
        <end position="241"/>
    </location>
</feature>
<comment type="caution">
    <text evidence="3">The sequence shown here is derived from an EMBL/GenBank/DDBJ whole genome shotgun (WGS) entry which is preliminary data.</text>
</comment>
<evidence type="ECO:0000259" key="2">
    <source>
        <dbReference type="Pfam" id="PF06580"/>
    </source>
</evidence>
<keyword evidence="4" id="KW-1185">Reference proteome</keyword>
<feature type="transmembrane region" description="Helical" evidence="1">
    <location>
        <begin position="119"/>
        <end position="142"/>
    </location>
</feature>